<evidence type="ECO:0000313" key="6">
    <source>
        <dbReference type="EMBL" id="AGW13369.1"/>
    </source>
</evidence>
<dbReference type="eggNOG" id="COG0212">
    <property type="taxonomic scope" value="Bacteria"/>
</dbReference>
<dbReference type="SUPFAM" id="SSF100950">
    <property type="entry name" value="NagB/RpiA/CoA transferase-like"/>
    <property type="match status" value="1"/>
</dbReference>
<dbReference type="GO" id="GO:0046872">
    <property type="term" value="F:metal ion binding"/>
    <property type="evidence" value="ECO:0007669"/>
    <property type="project" value="UniProtKB-KW"/>
</dbReference>
<reference evidence="7" key="2">
    <citation type="submission" date="2013-07" db="EMBL/GenBank/DDBJ databases">
        <authorList>
            <person name="Morais-Silva F.O."/>
            <person name="Rezende A.M."/>
            <person name="Pimentel C."/>
            <person name="Resende D.M."/>
            <person name="Santos C.I."/>
            <person name="Clemente C."/>
            <person name="de Oliveira L.M."/>
            <person name="da Silva S.M."/>
            <person name="Costa D.A."/>
            <person name="Varela-Raposo A."/>
            <person name="Horacio E.C.A."/>
            <person name="Matos M."/>
            <person name="Flores O."/>
            <person name="Ruiz J.C."/>
            <person name="Rodrigues-Pousada C."/>
        </authorList>
    </citation>
    <scope>NUCLEOTIDE SEQUENCE [LARGE SCALE GENOMIC DNA]</scope>
    <source>
        <strain evidence="7">ATCC 19364 / DSM 1382 / NCIMB 9332 / VKM B-1759</strain>
    </source>
</reference>
<dbReference type="InterPro" id="IPR002698">
    <property type="entry name" value="FTHF_cligase"/>
</dbReference>
<sequence length="207" mass="22329">MQASTSPPPPAPDSDARKAALRREMLRLRTGIAGEAHARYSRAAQERLLALDAWQAAAEIFCYCAVRSELDTRLLLEDAWARGVRLLLPRCVPDQPGVMDLACACDAAVLRPGAFNIPEPDPAHCPAAGACAPDVAVLPGVAFDRAGHRLGYGGGYYDRLLAKGRVQPRLRVGLCFSVQLVDALPADPWDAPVHVIVTESEVVWISR</sequence>
<dbReference type="RefSeq" id="WP_021760193.1">
    <property type="nucleotide sequence ID" value="NC_022444.1"/>
</dbReference>
<keyword evidence="6" id="KW-0436">Ligase</keyword>
<comment type="catalytic activity">
    <reaction evidence="5">
        <text>(6S)-5-formyl-5,6,7,8-tetrahydrofolate + ATP = (6R)-5,10-methenyltetrahydrofolate + ADP + phosphate</text>
        <dbReference type="Rhea" id="RHEA:10488"/>
        <dbReference type="ChEBI" id="CHEBI:30616"/>
        <dbReference type="ChEBI" id="CHEBI:43474"/>
        <dbReference type="ChEBI" id="CHEBI:57455"/>
        <dbReference type="ChEBI" id="CHEBI:57457"/>
        <dbReference type="ChEBI" id="CHEBI:456216"/>
        <dbReference type="EC" id="6.3.3.2"/>
    </reaction>
</comment>
<accession>T2GB12</accession>
<dbReference type="EMBL" id="CP006585">
    <property type="protein sequence ID" value="AGW13369.1"/>
    <property type="molecule type" value="Genomic_DNA"/>
</dbReference>
<dbReference type="OrthoDB" id="9801938at2"/>
<evidence type="ECO:0000256" key="5">
    <source>
        <dbReference type="RuleBase" id="RU361279"/>
    </source>
</evidence>
<dbReference type="NCBIfam" id="TIGR02727">
    <property type="entry name" value="MTHFS_bact"/>
    <property type="match status" value="1"/>
</dbReference>
<dbReference type="Proteomes" id="UP000016587">
    <property type="component" value="Chromosome"/>
</dbReference>
<dbReference type="HOGENOM" id="CLU_066245_2_2_7"/>
<dbReference type="Gene3D" id="3.40.50.10420">
    <property type="entry name" value="NagB/RpiA/CoA transferase-like"/>
    <property type="match status" value="1"/>
</dbReference>
<dbReference type="STRING" id="1121448.DGI_1529"/>
<dbReference type="Pfam" id="PF01812">
    <property type="entry name" value="5-FTHF_cyc-lig"/>
    <property type="match status" value="1"/>
</dbReference>
<feature type="binding site" evidence="4">
    <location>
        <position position="69"/>
    </location>
    <ligand>
        <name>substrate</name>
    </ligand>
</feature>
<keyword evidence="5" id="KW-0460">Magnesium</keyword>
<keyword evidence="7" id="KW-1185">Reference proteome</keyword>
<evidence type="ECO:0000256" key="1">
    <source>
        <dbReference type="ARBA" id="ARBA00010638"/>
    </source>
</evidence>
<keyword evidence="3 4" id="KW-0067">ATP-binding</keyword>
<feature type="binding site" evidence="4">
    <location>
        <begin position="149"/>
        <end position="157"/>
    </location>
    <ligand>
        <name>ATP</name>
        <dbReference type="ChEBI" id="CHEBI:30616"/>
    </ligand>
</feature>
<comment type="cofactor">
    <cofactor evidence="5">
        <name>Mg(2+)</name>
        <dbReference type="ChEBI" id="CHEBI:18420"/>
    </cofactor>
</comment>
<feature type="binding site" evidence="4">
    <location>
        <begin position="18"/>
        <end position="22"/>
    </location>
    <ligand>
        <name>ATP</name>
        <dbReference type="ChEBI" id="CHEBI:30616"/>
    </ligand>
</feature>
<dbReference type="GO" id="GO:0009396">
    <property type="term" value="P:folic acid-containing compound biosynthetic process"/>
    <property type="evidence" value="ECO:0007669"/>
    <property type="project" value="TreeGrafter"/>
</dbReference>
<dbReference type="InterPro" id="IPR024185">
    <property type="entry name" value="FTHF_cligase-like_sf"/>
</dbReference>
<dbReference type="PANTHER" id="PTHR23407:SF1">
    <property type="entry name" value="5-FORMYLTETRAHYDROFOLATE CYCLO-LIGASE"/>
    <property type="match status" value="1"/>
</dbReference>
<dbReference type="EC" id="6.3.3.2" evidence="5"/>
<organism evidence="6 7">
    <name type="scientific">Megalodesulfovibrio gigas (strain ATCC 19364 / DSM 1382 / NCIMB 9332 / VKM B-1759)</name>
    <name type="common">Desulfovibrio gigas</name>
    <dbReference type="NCBI Taxonomy" id="1121448"/>
    <lineage>
        <taxon>Bacteria</taxon>
        <taxon>Pseudomonadati</taxon>
        <taxon>Thermodesulfobacteriota</taxon>
        <taxon>Desulfovibrionia</taxon>
        <taxon>Desulfovibrionales</taxon>
        <taxon>Desulfovibrionaceae</taxon>
        <taxon>Megalodesulfovibrio</taxon>
    </lineage>
</organism>
<evidence type="ECO:0000313" key="7">
    <source>
        <dbReference type="Proteomes" id="UP000016587"/>
    </source>
</evidence>
<dbReference type="PANTHER" id="PTHR23407">
    <property type="entry name" value="ATPASE INHIBITOR/5-FORMYLTETRAHYDROFOLATE CYCLO-LIGASE"/>
    <property type="match status" value="1"/>
</dbReference>
<evidence type="ECO:0000256" key="3">
    <source>
        <dbReference type="ARBA" id="ARBA00022840"/>
    </source>
</evidence>
<dbReference type="GO" id="GO:0030272">
    <property type="term" value="F:5-formyltetrahydrofolate cyclo-ligase activity"/>
    <property type="evidence" value="ECO:0007669"/>
    <property type="project" value="UniProtKB-EC"/>
</dbReference>
<gene>
    <name evidence="6" type="ORF">DGI_1529</name>
</gene>
<name>T2GB12_MEGG1</name>
<comment type="similarity">
    <text evidence="1 5">Belongs to the 5-formyltetrahydrofolate cyclo-ligase family.</text>
</comment>
<proteinExistence type="inferred from homology"/>
<reference evidence="6 7" key="1">
    <citation type="journal article" date="2013" name="J. Bacteriol.">
        <title>Roles of HynAB and Ech, the only two hydrogenases found in the model sulfate reducer Desulfovibrio gigas.</title>
        <authorList>
            <person name="Morais-Silva F.O."/>
            <person name="Santos C.I."/>
            <person name="Rodrigues R."/>
            <person name="Pereira I.A."/>
            <person name="Rodrigues-Pousada C."/>
        </authorList>
    </citation>
    <scope>NUCLEOTIDE SEQUENCE [LARGE SCALE GENOMIC DNA]</scope>
    <source>
        <strain evidence="7">ATCC 19364 / DSM 1382 / NCIMB 9332 / VKM B-1759</strain>
    </source>
</reference>
<evidence type="ECO:0000256" key="4">
    <source>
        <dbReference type="PIRSR" id="PIRSR006806-1"/>
    </source>
</evidence>
<dbReference type="GO" id="GO:0005524">
    <property type="term" value="F:ATP binding"/>
    <property type="evidence" value="ECO:0007669"/>
    <property type="project" value="UniProtKB-KW"/>
</dbReference>
<dbReference type="AlphaFoldDB" id="T2GB12"/>
<protein>
    <recommendedName>
        <fullName evidence="5">5-formyltetrahydrofolate cyclo-ligase</fullName>
        <ecNumber evidence="5">6.3.3.2</ecNumber>
    </recommendedName>
</protein>
<dbReference type="PIRSF" id="PIRSF006806">
    <property type="entry name" value="FTHF_cligase"/>
    <property type="match status" value="1"/>
</dbReference>
<keyword evidence="5" id="KW-0479">Metal-binding</keyword>
<dbReference type="PATRIC" id="fig|1121448.10.peg.1525"/>
<keyword evidence="2 4" id="KW-0547">Nucleotide-binding</keyword>
<dbReference type="InterPro" id="IPR037171">
    <property type="entry name" value="NagB/RpiA_transferase-like"/>
</dbReference>
<dbReference type="KEGG" id="dgg:DGI_1529"/>
<evidence type="ECO:0000256" key="2">
    <source>
        <dbReference type="ARBA" id="ARBA00022741"/>
    </source>
</evidence>
<dbReference type="GO" id="GO:0035999">
    <property type="term" value="P:tetrahydrofolate interconversion"/>
    <property type="evidence" value="ECO:0007669"/>
    <property type="project" value="TreeGrafter"/>
</dbReference>